<keyword evidence="2" id="KW-1185">Reference proteome</keyword>
<dbReference type="KEGG" id="pvac:HC248_00841"/>
<proteinExistence type="predicted"/>
<sequence>MSELIVIKKDKKRDSYVSDLSCAALNVDVYGCPRTLMSIKLAMSSMTQSRN</sequence>
<reference evidence="1 2" key="1">
    <citation type="submission" date="2020-04" db="EMBL/GenBank/DDBJ databases">
        <title>Complete genome of a Psychrophilic, Marine, Gas Vacuolate Bacterium Polaromonas vacuolata KCTC 22033T.</title>
        <authorList>
            <person name="Hwang K."/>
            <person name="Kim K.M."/>
        </authorList>
    </citation>
    <scope>NUCLEOTIDE SEQUENCE [LARGE SCALE GENOMIC DNA]</scope>
    <source>
        <strain evidence="1 2">KCTC 22033</strain>
    </source>
</reference>
<name>A0A6H2H6U6_9BURK</name>
<dbReference type="EMBL" id="CP051461">
    <property type="protein sequence ID" value="QJC55560.1"/>
    <property type="molecule type" value="Genomic_DNA"/>
</dbReference>
<dbReference type="AlphaFoldDB" id="A0A6H2H6U6"/>
<dbReference type="Proteomes" id="UP000502041">
    <property type="component" value="Chromosome"/>
</dbReference>
<accession>A0A6H2H6U6</accession>
<evidence type="ECO:0000313" key="1">
    <source>
        <dbReference type="EMBL" id="QJC55560.1"/>
    </source>
</evidence>
<organism evidence="1 2">
    <name type="scientific">Polaromonas vacuolata</name>
    <dbReference type="NCBI Taxonomy" id="37448"/>
    <lineage>
        <taxon>Bacteria</taxon>
        <taxon>Pseudomonadati</taxon>
        <taxon>Pseudomonadota</taxon>
        <taxon>Betaproteobacteria</taxon>
        <taxon>Burkholderiales</taxon>
        <taxon>Comamonadaceae</taxon>
        <taxon>Polaromonas</taxon>
    </lineage>
</organism>
<gene>
    <name evidence="1" type="ORF">HC248_00841</name>
</gene>
<protein>
    <submittedName>
        <fullName evidence="1">Uncharacterized protein</fullName>
    </submittedName>
</protein>
<evidence type="ECO:0000313" key="2">
    <source>
        <dbReference type="Proteomes" id="UP000502041"/>
    </source>
</evidence>